<dbReference type="Proteomes" id="UP000075418">
    <property type="component" value="Unassembled WGS sequence"/>
</dbReference>
<comment type="caution">
    <text evidence="2">The sequence shown here is derived from an EMBL/GenBank/DDBJ whole genome shotgun (WGS) entry which is preliminary data.</text>
</comment>
<dbReference type="PRINTS" id="PR00111">
    <property type="entry name" value="ABHYDROLASE"/>
</dbReference>
<dbReference type="InterPro" id="IPR050266">
    <property type="entry name" value="AB_hydrolase_sf"/>
</dbReference>
<proteinExistence type="predicted"/>
<accession>A0A151A3H4</accession>
<dbReference type="RefSeq" id="WP_061854093.1">
    <property type="nucleotide sequence ID" value="NZ_LUGM01000002.1"/>
</dbReference>
<dbReference type="PANTHER" id="PTHR43798">
    <property type="entry name" value="MONOACYLGLYCEROL LIPASE"/>
    <property type="match status" value="1"/>
</dbReference>
<dbReference type="SUPFAM" id="SSF53474">
    <property type="entry name" value="alpha/beta-Hydrolases"/>
    <property type="match status" value="1"/>
</dbReference>
<feature type="domain" description="AB hydrolase-1" evidence="1">
    <location>
        <begin position="28"/>
        <end position="256"/>
    </location>
</feature>
<dbReference type="Gene3D" id="3.40.50.1820">
    <property type="entry name" value="alpha/beta hydrolase"/>
    <property type="match status" value="1"/>
</dbReference>
<name>A0A151A3H4_9STAP</name>
<reference evidence="2 3" key="1">
    <citation type="submission" date="2016-02" db="EMBL/GenBank/DDBJ databases">
        <title>Draft genome sequence of hydrocarbon degrading Staphylococcus saprophyticus Strain CNV2, isolated from crude-oil contaminated soil from Noonmati Oil Refinery, Guwahati, Assam, India.</title>
        <authorList>
            <person name="Mukherjee A."/>
            <person name="Chettri B."/>
            <person name="Langpoklakpam J."/>
            <person name="Singh A.K."/>
            <person name="Chattopadhyay D.J."/>
        </authorList>
    </citation>
    <scope>NUCLEOTIDE SEQUENCE [LARGE SCALE GENOMIC DNA]</scope>
    <source>
        <strain evidence="2 3">CNV2</strain>
    </source>
</reference>
<dbReference type="InterPro" id="IPR029058">
    <property type="entry name" value="AB_hydrolase_fold"/>
</dbReference>
<dbReference type="AlphaFoldDB" id="A0A151A3H4"/>
<dbReference type="EMBL" id="LUGM01000002">
    <property type="protein sequence ID" value="KYH13863.1"/>
    <property type="molecule type" value="Genomic_DNA"/>
</dbReference>
<dbReference type="InterPro" id="IPR000073">
    <property type="entry name" value="AB_hydrolase_1"/>
</dbReference>
<dbReference type="PRINTS" id="PR00412">
    <property type="entry name" value="EPOXHYDRLASE"/>
</dbReference>
<dbReference type="GO" id="GO:0003824">
    <property type="term" value="F:catalytic activity"/>
    <property type="evidence" value="ECO:0007669"/>
    <property type="project" value="InterPro"/>
</dbReference>
<dbReference type="InterPro" id="IPR000639">
    <property type="entry name" value="Epox_hydrolase-like"/>
</dbReference>
<gene>
    <name evidence="2" type="ORF">A0131_03460</name>
</gene>
<organism evidence="2 3">
    <name type="scientific">Staphylococcus kloosii</name>
    <dbReference type="NCBI Taxonomy" id="29384"/>
    <lineage>
        <taxon>Bacteria</taxon>
        <taxon>Bacillati</taxon>
        <taxon>Bacillota</taxon>
        <taxon>Bacilli</taxon>
        <taxon>Bacillales</taxon>
        <taxon>Staphylococcaceae</taxon>
        <taxon>Staphylococcus</taxon>
    </lineage>
</organism>
<dbReference type="Pfam" id="PF00561">
    <property type="entry name" value="Abhydrolase_1"/>
    <property type="match status" value="1"/>
</dbReference>
<evidence type="ECO:0000313" key="2">
    <source>
        <dbReference type="EMBL" id="KYH13863.1"/>
    </source>
</evidence>
<protein>
    <recommendedName>
        <fullName evidence="1">AB hydrolase-1 domain-containing protein</fullName>
    </recommendedName>
</protein>
<evidence type="ECO:0000313" key="3">
    <source>
        <dbReference type="Proteomes" id="UP000075418"/>
    </source>
</evidence>
<sequence length="274" mass="31516">MQTNEGKGIFNATGANIYFELKGNGESLLLLHAGIADSRMWDNEFNLLSERYRVVRIDLPRFGSSEFTGENYSYSNIINEILTYLNIHRTHILAASFGGKIAIDFYLENPEKCLSLALLSPALSGWNDFLFLQEYENEEEKLLTEGKINETAEFNYKTWIQRNRAPELISPDVKKLVVDMQIKFLTKLEQDYSCYEIEAEDNILQIKNIKVPVLIINGEYDIQDFHDISELMSKEIPYVKNSIIPETAHLANLESPKQFFKLVSEFFADNSNNS</sequence>
<evidence type="ECO:0000259" key="1">
    <source>
        <dbReference type="Pfam" id="PF00561"/>
    </source>
</evidence>